<dbReference type="AlphaFoldDB" id="A0A5J9SWK2"/>
<keyword evidence="3" id="KW-1185">Reference proteome</keyword>
<evidence type="ECO:0000313" key="2">
    <source>
        <dbReference type="EMBL" id="TVU03342.1"/>
    </source>
</evidence>
<gene>
    <name evidence="2" type="ORF">EJB05_51134</name>
</gene>
<dbReference type="EMBL" id="RWGY01000192">
    <property type="protein sequence ID" value="TVU03342.1"/>
    <property type="molecule type" value="Genomic_DNA"/>
</dbReference>
<evidence type="ECO:0000313" key="3">
    <source>
        <dbReference type="Proteomes" id="UP000324897"/>
    </source>
</evidence>
<protein>
    <submittedName>
        <fullName evidence="2">Uncharacterized protein</fullName>
    </submittedName>
</protein>
<dbReference type="Gramene" id="TVU03342">
    <property type="protein sequence ID" value="TVU03342"/>
    <property type="gene ID" value="EJB05_51134"/>
</dbReference>
<name>A0A5J9SWK2_9POAL</name>
<comment type="caution">
    <text evidence="2">The sequence shown here is derived from an EMBL/GenBank/DDBJ whole genome shotgun (WGS) entry which is preliminary data.</text>
</comment>
<evidence type="ECO:0000256" key="1">
    <source>
        <dbReference type="SAM" id="MobiDB-lite"/>
    </source>
</evidence>
<feature type="non-terminal residue" evidence="2">
    <location>
        <position position="1"/>
    </location>
</feature>
<proteinExistence type="predicted"/>
<feature type="compositionally biased region" description="Polar residues" evidence="1">
    <location>
        <begin position="52"/>
        <end position="62"/>
    </location>
</feature>
<sequence>MLVKCSGKAGHGLESGLGVPGLDIIPSNEMVVNKPSSTAVCNSNADPEGDPSGTTNWSPNASKESKATKCKWGMKKHQHKQVLFAQAQPEVTK</sequence>
<reference evidence="2 3" key="1">
    <citation type="journal article" date="2019" name="Sci. Rep.">
        <title>A high-quality genome of Eragrostis curvula grass provides insights into Poaceae evolution and supports new strategies to enhance forage quality.</title>
        <authorList>
            <person name="Carballo J."/>
            <person name="Santos B.A.C.M."/>
            <person name="Zappacosta D."/>
            <person name="Garbus I."/>
            <person name="Selva J.P."/>
            <person name="Gallo C.A."/>
            <person name="Diaz A."/>
            <person name="Albertini E."/>
            <person name="Caccamo M."/>
            <person name="Echenique V."/>
        </authorList>
    </citation>
    <scope>NUCLEOTIDE SEQUENCE [LARGE SCALE GENOMIC DNA]</scope>
    <source>
        <strain evidence="3">cv. Victoria</strain>
        <tissue evidence="2">Leaf</tissue>
    </source>
</reference>
<accession>A0A5J9SWK2</accession>
<feature type="region of interest" description="Disordered" evidence="1">
    <location>
        <begin position="37"/>
        <end position="64"/>
    </location>
</feature>
<dbReference type="Proteomes" id="UP000324897">
    <property type="component" value="Unassembled WGS sequence"/>
</dbReference>
<feature type="non-terminal residue" evidence="2">
    <location>
        <position position="93"/>
    </location>
</feature>
<organism evidence="2 3">
    <name type="scientific">Eragrostis curvula</name>
    <name type="common">weeping love grass</name>
    <dbReference type="NCBI Taxonomy" id="38414"/>
    <lineage>
        <taxon>Eukaryota</taxon>
        <taxon>Viridiplantae</taxon>
        <taxon>Streptophyta</taxon>
        <taxon>Embryophyta</taxon>
        <taxon>Tracheophyta</taxon>
        <taxon>Spermatophyta</taxon>
        <taxon>Magnoliopsida</taxon>
        <taxon>Liliopsida</taxon>
        <taxon>Poales</taxon>
        <taxon>Poaceae</taxon>
        <taxon>PACMAD clade</taxon>
        <taxon>Chloridoideae</taxon>
        <taxon>Eragrostideae</taxon>
        <taxon>Eragrostidinae</taxon>
        <taxon>Eragrostis</taxon>
    </lineage>
</organism>